<dbReference type="EMBL" id="JBITLV010000006">
    <property type="protein sequence ID" value="MFI7589154.1"/>
    <property type="molecule type" value="Genomic_DNA"/>
</dbReference>
<reference evidence="1 2" key="1">
    <citation type="submission" date="2024-10" db="EMBL/GenBank/DDBJ databases">
        <title>The Natural Products Discovery Center: Release of the First 8490 Sequenced Strains for Exploring Actinobacteria Biosynthetic Diversity.</title>
        <authorList>
            <person name="Kalkreuter E."/>
            <person name="Kautsar S.A."/>
            <person name="Yang D."/>
            <person name="Bader C.D."/>
            <person name="Teijaro C.N."/>
            <person name="Fluegel L."/>
            <person name="Davis C.M."/>
            <person name="Simpson J.R."/>
            <person name="Lauterbach L."/>
            <person name="Steele A.D."/>
            <person name="Gui C."/>
            <person name="Meng S."/>
            <person name="Li G."/>
            <person name="Viehrig K."/>
            <person name="Ye F."/>
            <person name="Su P."/>
            <person name="Kiefer A.F."/>
            <person name="Nichols A."/>
            <person name="Cepeda A.J."/>
            <person name="Yan W."/>
            <person name="Fan B."/>
            <person name="Jiang Y."/>
            <person name="Adhikari A."/>
            <person name="Zheng C.-J."/>
            <person name="Schuster L."/>
            <person name="Cowan T.M."/>
            <person name="Smanski M.J."/>
            <person name="Chevrette M.G."/>
            <person name="De Carvalho L.P.S."/>
            <person name="Shen B."/>
        </authorList>
    </citation>
    <scope>NUCLEOTIDE SEQUENCE [LARGE SCALE GENOMIC DNA]</scope>
    <source>
        <strain evidence="1 2">NPDC049639</strain>
    </source>
</reference>
<proteinExistence type="predicted"/>
<organism evidence="1 2">
    <name type="scientific">Spongisporangium articulatum</name>
    <dbReference type="NCBI Taxonomy" id="3362603"/>
    <lineage>
        <taxon>Bacteria</taxon>
        <taxon>Bacillati</taxon>
        <taxon>Actinomycetota</taxon>
        <taxon>Actinomycetes</taxon>
        <taxon>Kineosporiales</taxon>
        <taxon>Kineosporiaceae</taxon>
        <taxon>Spongisporangium</taxon>
    </lineage>
</organism>
<gene>
    <name evidence="1" type="ORF">ACIB24_18985</name>
</gene>
<evidence type="ECO:0008006" key="3">
    <source>
        <dbReference type="Google" id="ProtNLM"/>
    </source>
</evidence>
<evidence type="ECO:0000313" key="2">
    <source>
        <dbReference type="Proteomes" id="UP001612915"/>
    </source>
</evidence>
<dbReference type="PANTHER" id="PTHR45947:SF3">
    <property type="entry name" value="SULFOQUINOVOSYL TRANSFERASE SQD2"/>
    <property type="match status" value="1"/>
</dbReference>
<dbReference type="Gene3D" id="3.40.50.2000">
    <property type="entry name" value="Glycogen Phosphorylase B"/>
    <property type="match status" value="2"/>
</dbReference>
<dbReference type="RefSeq" id="WP_398283561.1">
    <property type="nucleotide sequence ID" value="NZ_JBITLV010000006.1"/>
</dbReference>
<comment type="caution">
    <text evidence="1">The sequence shown here is derived from an EMBL/GenBank/DDBJ whole genome shotgun (WGS) entry which is preliminary data.</text>
</comment>
<sequence length="314" mass="34284">MIASQPVAGHVLSSLALSGHDVHLHRIGLRAGAGRVDPAAWSEAARALVGELADAAQDDPASDDRPRGVLHALDPGAWVVATTVRRFLDLPLVLRVAEPLPAERTRRRPVLVECLRRADAVGVLSLAVRRDLMRWGVRGDRIQLVPEVGLPFTEPPQEPLLRRRIAVLDYGSRLARERHPLEAAQPFLERAGVRVSVADRRWSPQQRAAAIDAADLVLCGAEADHHALEAMWRGRAVVAPDTPEMAEVITDRHTGRLFRAGDRDELLRVLGRLVDSPFSVQAHGLAARSAAESRYGPAQLAMSYERLYGRAATA</sequence>
<dbReference type="Proteomes" id="UP001612915">
    <property type="component" value="Unassembled WGS sequence"/>
</dbReference>
<evidence type="ECO:0000313" key="1">
    <source>
        <dbReference type="EMBL" id="MFI7589154.1"/>
    </source>
</evidence>
<accession>A0ABW8ARY5</accession>
<keyword evidence="2" id="KW-1185">Reference proteome</keyword>
<protein>
    <recommendedName>
        <fullName evidence="3">Glycosyltransferase</fullName>
    </recommendedName>
</protein>
<dbReference type="SUPFAM" id="SSF53756">
    <property type="entry name" value="UDP-Glycosyltransferase/glycogen phosphorylase"/>
    <property type="match status" value="1"/>
</dbReference>
<dbReference type="Pfam" id="PF13692">
    <property type="entry name" value="Glyco_trans_1_4"/>
    <property type="match status" value="1"/>
</dbReference>
<name>A0ABW8ARY5_9ACTN</name>
<dbReference type="InterPro" id="IPR050194">
    <property type="entry name" value="Glycosyltransferase_grp1"/>
</dbReference>
<dbReference type="PANTHER" id="PTHR45947">
    <property type="entry name" value="SULFOQUINOVOSYL TRANSFERASE SQD2"/>
    <property type="match status" value="1"/>
</dbReference>